<proteinExistence type="inferred from homology"/>
<dbReference type="InterPro" id="IPR018108">
    <property type="entry name" value="MCP_transmembrane"/>
</dbReference>
<dbReference type="InterPro" id="IPR023395">
    <property type="entry name" value="MCP_dom_sf"/>
</dbReference>
<dbReference type="SUPFAM" id="SSF103506">
    <property type="entry name" value="Mitochondrial carrier"/>
    <property type="match status" value="2"/>
</dbReference>
<evidence type="ECO:0000256" key="7">
    <source>
        <dbReference type="ARBA" id="ARBA00023136"/>
    </source>
</evidence>
<evidence type="ECO:0000256" key="4">
    <source>
        <dbReference type="ARBA" id="ARBA00022692"/>
    </source>
</evidence>
<keyword evidence="6" id="KW-1133">Transmembrane helix</keyword>
<evidence type="ECO:0000256" key="8">
    <source>
        <dbReference type="PROSITE-ProRule" id="PRU00282"/>
    </source>
</evidence>
<evidence type="ECO:0008006" key="13">
    <source>
        <dbReference type="Google" id="ProtNLM"/>
    </source>
</evidence>
<evidence type="ECO:0000256" key="1">
    <source>
        <dbReference type="ARBA" id="ARBA00004141"/>
    </source>
</evidence>
<dbReference type="Proteomes" id="UP001189429">
    <property type="component" value="Unassembled WGS sequence"/>
</dbReference>
<reference evidence="11" key="1">
    <citation type="submission" date="2023-10" db="EMBL/GenBank/DDBJ databases">
        <authorList>
            <person name="Chen Y."/>
            <person name="Shah S."/>
            <person name="Dougan E. K."/>
            <person name="Thang M."/>
            <person name="Chan C."/>
        </authorList>
    </citation>
    <scope>NUCLEOTIDE SEQUENCE [LARGE SCALE GENOMIC DNA]</scope>
</reference>
<keyword evidence="7 8" id="KW-0472">Membrane</keyword>
<sequence length="202" mass="21303">MEHKSLARGLAYGGAASCLAEVVTMPVDVVKTRLQMDGAGATRAYRGSLDCAAQLVRSEGPGALFKGLPPALLRQSTYGSMRYGLYAPIRDISGAAGGRRGRRRRRRGVRARQPDGPGQGAAADRRDAAGPRRQAAAEEVREEGVLGLWTGAGPTASRATALAAAELSSYDEAKARLRALPVGSLQRDGIALDNPRCVRRPP</sequence>
<feature type="compositionally biased region" description="Basic and acidic residues" evidence="10">
    <location>
        <begin position="123"/>
        <end position="140"/>
    </location>
</feature>
<evidence type="ECO:0000256" key="6">
    <source>
        <dbReference type="ARBA" id="ARBA00022989"/>
    </source>
</evidence>
<dbReference type="PROSITE" id="PS50920">
    <property type="entry name" value="SOLCAR"/>
    <property type="match status" value="1"/>
</dbReference>
<accession>A0ABN9Q434</accession>
<feature type="region of interest" description="Disordered" evidence="10">
    <location>
        <begin position="96"/>
        <end position="140"/>
    </location>
</feature>
<keyword evidence="3 9" id="KW-0813">Transport</keyword>
<evidence type="ECO:0000256" key="9">
    <source>
        <dbReference type="RuleBase" id="RU000488"/>
    </source>
</evidence>
<evidence type="ECO:0000313" key="12">
    <source>
        <dbReference type="Proteomes" id="UP001189429"/>
    </source>
</evidence>
<dbReference type="EMBL" id="CAUYUJ010002110">
    <property type="protein sequence ID" value="CAK0799214.1"/>
    <property type="molecule type" value="Genomic_DNA"/>
</dbReference>
<dbReference type="PANTHER" id="PTHR45618">
    <property type="entry name" value="MITOCHONDRIAL DICARBOXYLATE CARRIER-RELATED"/>
    <property type="match status" value="1"/>
</dbReference>
<name>A0ABN9Q434_9DINO</name>
<comment type="subcellular location">
    <subcellularLocation>
        <location evidence="1">Membrane</location>
        <topology evidence="1">Multi-pass membrane protein</topology>
    </subcellularLocation>
</comment>
<evidence type="ECO:0000256" key="2">
    <source>
        <dbReference type="ARBA" id="ARBA00006375"/>
    </source>
</evidence>
<keyword evidence="12" id="KW-1185">Reference proteome</keyword>
<comment type="caution">
    <text evidence="11">The sequence shown here is derived from an EMBL/GenBank/DDBJ whole genome shotgun (WGS) entry which is preliminary data.</text>
</comment>
<dbReference type="Gene3D" id="1.50.40.10">
    <property type="entry name" value="Mitochondrial carrier domain"/>
    <property type="match status" value="2"/>
</dbReference>
<keyword evidence="5" id="KW-0677">Repeat</keyword>
<evidence type="ECO:0000313" key="11">
    <source>
        <dbReference type="EMBL" id="CAK0799214.1"/>
    </source>
</evidence>
<feature type="repeat" description="Solcar" evidence="8">
    <location>
        <begin position="4"/>
        <end position="92"/>
    </location>
</feature>
<protein>
    <recommendedName>
        <fullName evidence="13">ADP,ATP carrier protein</fullName>
    </recommendedName>
</protein>
<evidence type="ECO:0000256" key="5">
    <source>
        <dbReference type="ARBA" id="ARBA00022737"/>
    </source>
</evidence>
<organism evidence="11 12">
    <name type="scientific">Prorocentrum cordatum</name>
    <dbReference type="NCBI Taxonomy" id="2364126"/>
    <lineage>
        <taxon>Eukaryota</taxon>
        <taxon>Sar</taxon>
        <taxon>Alveolata</taxon>
        <taxon>Dinophyceae</taxon>
        <taxon>Prorocentrales</taxon>
        <taxon>Prorocentraceae</taxon>
        <taxon>Prorocentrum</taxon>
    </lineage>
</organism>
<evidence type="ECO:0000256" key="10">
    <source>
        <dbReference type="SAM" id="MobiDB-lite"/>
    </source>
</evidence>
<keyword evidence="4 8" id="KW-0812">Transmembrane</keyword>
<gene>
    <name evidence="11" type="ORF">PCOR1329_LOCUS7740</name>
</gene>
<evidence type="ECO:0000256" key="3">
    <source>
        <dbReference type="ARBA" id="ARBA00022448"/>
    </source>
</evidence>
<dbReference type="Pfam" id="PF00153">
    <property type="entry name" value="Mito_carr"/>
    <property type="match status" value="2"/>
</dbReference>
<feature type="compositionally biased region" description="Basic residues" evidence="10">
    <location>
        <begin position="99"/>
        <end position="110"/>
    </location>
</feature>
<comment type="similarity">
    <text evidence="2 9">Belongs to the mitochondrial carrier (TC 2.A.29) family.</text>
</comment>
<dbReference type="InterPro" id="IPR050391">
    <property type="entry name" value="Mito_Metabolite_Transporter"/>
</dbReference>